<keyword evidence="1" id="KW-1133">Transmembrane helix</keyword>
<keyword evidence="4" id="KW-1185">Reference proteome</keyword>
<dbReference type="InterPro" id="IPR025513">
    <property type="entry name" value="DUF4401"/>
</dbReference>
<dbReference type="Pfam" id="PF14351">
    <property type="entry name" value="DUF4401"/>
    <property type="match status" value="1"/>
</dbReference>
<feature type="transmembrane region" description="Helical" evidence="1">
    <location>
        <begin position="227"/>
        <end position="249"/>
    </location>
</feature>
<feature type="transmembrane region" description="Helical" evidence="1">
    <location>
        <begin position="116"/>
        <end position="134"/>
    </location>
</feature>
<dbReference type="EMBL" id="BMHM01000001">
    <property type="protein sequence ID" value="GGC76867.1"/>
    <property type="molecule type" value="Genomic_DNA"/>
</dbReference>
<sequence>MNQQDSPLKQTLTQAGVVLNERAAATHSMPWFVRGVQALSGWLAALFLLGFIATGVVWVLESPLAALLVGGLMVLGAYALLRRSSDSDVMEHMALAFSLAGQLLMAWPLADALSFSAGFGWALVIMQVVLAACMPSRLHRFVAVVLACLALEFALAASGIMQVASSLVVLALVGLWLNEFRWPERLSDMHAWGVGLLVGVLILQGVAHAGQALWLGSFVELDALSPMLSRSISTALAGVALVWVVHTAMGCHSLSRSVTGVAYSVALLVAVLSYFVPGLSSGIAVLLLGVAISHRVLMASGILLLLAAVSAYYYWLDVSLLNKAALLCVLGSVLLALRWGLQRWRLATTKGREQHGH</sequence>
<evidence type="ECO:0000313" key="3">
    <source>
        <dbReference type="EMBL" id="GGC76867.1"/>
    </source>
</evidence>
<organism evidence="3 4">
    <name type="scientific">Vreelandella lutescens</name>
    <dbReference type="NCBI Taxonomy" id="1602943"/>
    <lineage>
        <taxon>Bacteria</taxon>
        <taxon>Pseudomonadati</taxon>
        <taxon>Pseudomonadota</taxon>
        <taxon>Gammaproteobacteria</taxon>
        <taxon>Oceanospirillales</taxon>
        <taxon>Halomonadaceae</taxon>
        <taxon>Vreelandella</taxon>
    </lineage>
</organism>
<feature type="transmembrane region" description="Helical" evidence="1">
    <location>
        <begin position="141"/>
        <end position="172"/>
    </location>
</feature>
<gene>
    <name evidence="3" type="ORF">GCM10011382_03450</name>
</gene>
<protein>
    <recommendedName>
        <fullName evidence="2">DUF4401 domain-containing protein</fullName>
    </recommendedName>
</protein>
<evidence type="ECO:0000256" key="1">
    <source>
        <dbReference type="SAM" id="Phobius"/>
    </source>
</evidence>
<evidence type="ECO:0000259" key="2">
    <source>
        <dbReference type="Pfam" id="PF14351"/>
    </source>
</evidence>
<feature type="domain" description="DUF4401" evidence="2">
    <location>
        <begin position="30"/>
        <end position="343"/>
    </location>
</feature>
<reference evidence="4" key="1">
    <citation type="journal article" date="2019" name="Int. J. Syst. Evol. Microbiol.">
        <title>The Global Catalogue of Microorganisms (GCM) 10K type strain sequencing project: providing services to taxonomists for standard genome sequencing and annotation.</title>
        <authorList>
            <consortium name="The Broad Institute Genomics Platform"/>
            <consortium name="The Broad Institute Genome Sequencing Center for Infectious Disease"/>
            <person name="Wu L."/>
            <person name="Ma J."/>
        </authorList>
    </citation>
    <scope>NUCLEOTIDE SEQUENCE [LARGE SCALE GENOMIC DNA]</scope>
    <source>
        <strain evidence="4">CGMCC 1.15122</strain>
    </source>
</reference>
<feature type="transmembrane region" description="Helical" evidence="1">
    <location>
        <begin position="192"/>
        <end position="215"/>
    </location>
</feature>
<name>A0ABQ1NGU4_9GAMM</name>
<feature type="transmembrane region" description="Helical" evidence="1">
    <location>
        <begin position="64"/>
        <end position="81"/>
    </location>
</feature>
<feature type="transmembrane region" description="Helical" evidence="1">
    <location>
        <begin position="321"/>
        <end position="341"/>
    </location>
</feature>
<keyword evidence="1" id="KW-0472">Membrane</keyword>
<comment type="caution">
    <text evidence="3">The sequence shown here is derived from an EMBL/GenBank/DDBJ whole genome shotgun (WGS) entry which is preliminary data.</text>
</comment>
<accession>A0ABQ1NGU4</accession>
<keyword evidence="1" id="KW-0812">Transmembrane</keyword>
<feature type="transmembrane region" description="Helical" evidence="1">
    <location>
        <begin position="39"/>
        <end position="58"/>
    </location>
</feature>
<feature type="transmembrane region" description="Helical" evidence="1">
    <location>
        <begin position="261"/>
        <end position="289"/>
    </location>
</feature>
<dbReference type="Proteomes" id="UP000597301">
    <property type="component" value="Unassembled WGS sequence"/>
</dbReference>
<proteinExistence type="predicted"/>
<dbReference type="RefSeq" id="WP_188637789.1">
    <property type="nucleotide sequence ID" value="NZ_BMHM01000001.1"/>
</dbReference>
<evidence type="ECO:0000313" key="4">
    <source>
        <dbReference type="Proteomes" id="UP000597301"/>
    </source>
</evidence>
<feature type="transmembrane region" description="Helical" evidence="1">
    <location>
        <begin position="296"/>
        <end position="315"/>
    </location>
</feature>
<feature type="transmembrane region" description="Helical" evidence="1">
    <location>
        <begin position="93"/>
        <end position="110"/>
    </location>
</feature>